<evidence type="ECO:0000313" key="5">
    <source>
        <dbReference type="Proteomes" id="UP000032749"/>
    </source>
</evidence>
<dbReference type="OrthoDB" id="9773188at2"/>
<dbReference type="PANTHER" id="PTHR43464">
    <property type="entry name" value="METHYLTRANSFERASE"/>
    <property type="match status" value="1"/>
</dbReference>
<dbReference type="GO" id="GO:0032259">
    <property type="term" value="P:methylation"/>
    <property type="evidence" value="ECO:0007669"/>
    <property type="project" value="UniProtKB-KW"/>
</dbReference>
<dbReference type="EMBL" id="FO203512">
    <property type="protein sequence ID" value="CCK74662.1"/>
    <property type="molecule type" value="Genomic_DNA"/>
</dbReference>
<reference evidence="4 5" key="1">
    <citation type="journal article" date="2013" name="Nat. Commun.">
        <title>Genome sequence and functional genomic analysis of the oil-degrading bacterium Oleispira antarctica.</title>
        <authorList>
            <person name="Kube M."/>
            <person name="Chernikova T.N."/>
            <person name="Al-Ramahi Y."/>
            <person name="Beloqui A."/>
            <person name="Lopez-Cortez N."/>
            <person name="Guazzaroni M.E."/>
            <person name="Heipieper H.J."/>
            <person name="Klages S."/>
            <person name="Kotsyurbenko O.R."/>
            <person name="Langer I."/>
            <person name="Nechitaylo T.Y."/>
            <person name="Lunsdorf H."/>
            <person name="Fernandez M."/>
            <person name="Juarez S."/>
            <person name="Ciordia S."/>
            <person name="Singer A."/>
            <person name="Kagan O."/>
            <person name="Egorova O."/>
            <person name="Petit P.A."/>
            <person name="Stogios P."/>
            <person name="Kim Y."/>
            <person name="Tchigvintsev A."/>
            <person name="Flick R."/>
            <person name="Denaro R."/>
            <person name="Genovese M."/>
            <person name="Albar J.P."/>
            <person name="Reva O.N."/>
            <person name="Martinez-Gomariz M."/>
            <person name="Tran H."/>
            <person name="Ferrer M."/>
            <person name="Savchenko A."/>
            <person name="Yakunin A.F."/>
            <person name="Yakimov M.M."/>
            <person name="Golyshina O.V."/>
            <person name="Reinhardt R."/>
            <person name="Golyshin P.N."/>
        </authorList>
    </citation>
    <scope>NUCLEOTIDE SEQUENCE [LARGE SCALE GENOMIC DNA]</scope>
</reference>
<dbReference type="KEGG" id="oai:OLEAN_C04860"/>
<proteinExistence type="inferred from homology"/>
<feature type="binding site" evidence="3">
    <location>
        <begin position="197"/>
        <end position="198"/>
    </location>
    <ligand>
        <name>carboxy-S-adenosyl-L-methionine</name>
        <dbReference type="ChEBI" id="CHEBI:134278"/>
    </ligand>
</feature>
<dbReference type="GO" id="GO:0016765">
    <property type="term" value="F:transferase activity, transferring alkyl or aryl (other than methyl) groups"/>
    <property type="evidence" value="ECO:0007669"/>
    <property type="project" value="UniProtKB-UniRule"/>
</dbReference>
<dbReference type="Gene3D" id="3.40.50.150">
    <property type="entry name" value="Vaccinia Virus protein VP39"/>
    <property type="match status" value="1"/>
</dbReference>
<evidence type="ECO:0000313" key="4">
    <source>
        <dbReference type="EMBL" id="CCK74662.1"/>
    </source>
</evidence>
<dbReference type="InterPro" id="IPR029063">
    <property type="entry name" value="SAM-dependent_MTases_sf"/>
</dbReference>
<evidence type="ECO:0000256" key="1">
    <source>
        <dbReference type="ARBA" id="ARBA00022679"/>
    </source>
</evidence>
<dbReference type="GO" id="GO:0002098">
    <property type="term" value="P:tRNA wobble uridine modification"/>
    <property type="evidence" value="ECO:0007669"/>
    <property type="project" value="InterPro"/>
</dbReference>
<sequence length="339" mass="38759">MNVDVFSWFDDIQAAMEQEGSLLKPWAEILPQQLHALFNEKVHGDQQRWLDALESLPAVEDTITDLQQDCIQLASDALTDDISRQIKTGLEQLSPWRKGPFQFFDTHIDTEWRSDWKWQRIAAHLAPLEGRTILDVGCGSGYHMWRMLGAGAYRVVGIDPSRLFLAQFQAFKQYAQLGQQQSGSKQPLKIDLLPLKMEDVPRPLKAFDTTFSMGVLYHRKSPIDHLAELKDTLKPGGQLVLETLVIEGELGEVLMPEDRYAQMRNVWFLPSCDTLLLWARRAGFKNPRIVEKNVTRLEEQRSTDWMQYQSLTDFLDADDKSKTAEGYPAPLRATLIAEA</sequence>
<organism evidence="4 5">
    <name type="scientific">Oleispira antarctica RB-8</name>
    <dbReference type="NCBI Taxonomy" id="698738"/>
    <lineage>
        <taxon>Bacteria</taxon>
        <taxon>Pseudomonadati</taxon>
        <taxon>Pseudomonadota</taxon>
        <taxon>Gammaproteobacteria</taxon>
        <taxon>Oceanospirillales</taxon>
        <taxon>Oceanospirillaceae</taxon>
        <taxon>Oleispira</taxon>
    </lineage>
</organism>
<dbReference type="EC" id="2.5.1.-" evidence="3"/>
<gene>
    <name evidence="3" type="primary">cmoB</name>
    <name evidence="4" type="ORF">OLEAN_C04860</name>
</gene>
<dbReference type="STRING" id="698738.OLEAN_C04860"/>
<keyword evidence="1 3" id="KW-0808">Transferase</keyword>
<comment type="subunit">
    <text evidence="3">Homotetramer.</text>
</comment>
<keyword evidence="4" id="KW-0489">Methyltransferase</keyword>
<comment type="function">
    <text evidence="3">Catalyzes carboxymethyl transfer from carboxy-S-adenosyl-L-methionine (Cx-SAM) to 5-hydroxyuridine (ho5U) to form 5-carboxymethoxyuridine (cmo5U) at position 34 in tRNAs.</text>
</comment>
<dbReference type="PATRIC" id="fig|698738.3.peg.502"/>
<evidence type="ECO:0000256" key="2">
    <source>
        <dbReference type="ARBA" id="ARBA00022694"/>
    </source>
</evidence>
<feature type="binding site" evidence="3">
    <location>
        <position position="137"/>
    </location>
    <ligand>
        <name>carboxy-S-adenosyl-L-methionine</name>
        <dbReference type="ChEBI" id="CHEBI:134278"/>
    </ligand>
</feature>
<keyword evidence="5" id="KW-1185">Reference proteome</keyword>
<name>R4YK10_OLEAN</name>
<dbReference type="PANTHER" id="PTHR43464:SF95">
    <property type="entry name" value="TRNA U34 CARBOXYMETHYLTRANSFERASE"/>
    <property type="match status" value="1"/>
</dbReference>
<protein>
    <recommendedName>
        <fullName evidence="3">tRNA U34 carboxymethyltransferase</fullName>
        <ecNumber evidence="3">2.5.1.-</ecNumber>
    </recommendedName>
</protein>
<feature type="binding site" evidence="3">
    <location>
        <position position="213"/>
    </location>
    <ligand>
        <name>carboxy-S-adenosyl-L-methionine</name>
        <dbReference type="ChEBI" id="CHEBI:134278"/>
    </ligand>
</feature>
<feature type="binding site" evidence="3">
    <location>
        <position position="117"/>
    </location>
    <ligand>
        <name>carboxy-S-adenosyl-L-methionine</name>
        <dbReference type="ChEBI" id="CHEBI:134278"/>
    </ligand>
</feature>
<dbReference type="Pfam" id="PF08003">
    <property type="entry name" value="Methyltransf_9"/>
    <property type="match status" value="1"/>
</dbReference>
<feature type="binding site" evidence="3">
    <location>
        <position position="112"/>
    </location>
    <ligand>
        <name>carboxy-S-adenosyl-L-methionine</name>
        <dbReference type="ChEBI" id="CHEBI:134278"/>
    </ligand>
</feature>
<dbReference type="InterPro" id="IPR027555">
    <property type="entry name" value="Mo5U34_MeTrfas-like"/>
</dbReference>
<dbReference type="HOGENOM" id="CLU_052665_0_0_6"/>
<feature type="binding site" evidence="3">
    <location>
        <begin position="159"/>
        <end position="161"/>
    </location>
    <ligand>
        <name>carboxy-S-adenosyl-L-methionine</name>
        <dbReference type="ChEBI" id="CHEBI:134278"/>
    </ligand>
</feature>
<dbReference type="NCBIfam" id="NF011650">
    <property type="entry name" value="PRK15068.1"/>
    <property type="match status" value="1"/>
</dbReference>
<dbReference type="AlphaFoldDB" id="R4YK10"/>
<keyword evidence="2 3" id="KW-0819">tRNA processing</keyword>
<feature type="binding site" evidence="3">
    <location>
        <position position="98"/>
    </location>
    <ligand>
        <name>carboxy-S-adenosyl-L-methionine</name>
        <dbReference type="ChEBI" id="CHEBI:134278"/>
    </ligand>
</feature>
<evidence type="ECO:0000256" key="3">
    <source>
        <dbReference type="HAMAP-Rule" id="MF_01590"/>
    </source>
</evidence>
<feature type="binding site" evidence="3">
    <location>
        <position position="217"/>
    </location>
    <ligand>
        <name>carboxy-S-adenosyl-L-methionine</name>
        <dbReference type="ChEBI" id="CHEBI:134278"/>
    </ligand>
</feature>
<dbReference type="GO" id="GO:0008168">
    <property type="term" value="F:methyltransferase activity"/>
    <property type="evidence" value="ECO:0007669"/>
    <property type="project" value="UniProtKB-KW"/>
</dbReference>
<dbReference type="InterPro" id="IPR010017">
    <property type="entry name" value="CmoB"/>
</dbReference>
<dbReference type="SUPFAM" id="SSF53335">
    <property type="entry name" value="S-adenosyl-L-methionine-dependent methyltransferases"/>
    <property type="match status" value="1"/>
</dbReference>
<comment type="catalytic activity">
    <reaction evidence="3">
        <text>carboxy-S-adenosyl-L-methionine + 5-hydroxyuridine(34) in tRNA = 5-carboxymethoxyuridine(34) in tRNA + S-adenosyl-L-homocysteine + H(+)</text>
        <dbReference type="Rhea" id="RHEA:52848"/>
        <dbReference type="Rhea" id="RHEA-COMP:13381"/>
        <dbReference type="Rhea" id="RHEA-COMP:13383"/>
        <dbReference type="ChEBI" id="CHEBI:15378"/>
        <dbReference type="ChEBI" id="CHEBI:57856"/>
        <dbReference type="ChEBI" id="CHEBI:134278"/>
        <dbReference type="ChEBI" id="CHEBI:136877"/>
        <dbReference type="ChEBI" id="CHEBI:136879"/>
    </reaction>
</comment>
<dbReference type="Proteomes" id="UP000032749">
    <property type="component" value="Chromosome"/>
</dbReference>
<dbReference type="HAMAP" id="MF_01590">
    <property type="entry name" value="tRNA_carboxymethyltr_CmoB"/>
    <property type="match status" value="1"/>
</dbReference>
<comment type="similarity">
    <text evidence="3">Belongs to the class I-like SAM-binding methyltransferase superfamily. CmoB family.</text>
</comment>
<dbReference type="NCBIfam" id="TIGR00452">
    <property type="entry name" value="tRNA 5-methoxyuridine(34)/uridine 5-oxyacetic acid(34) synthase CmoB"/>
    <property type="match status" value="1"/>
</dbReference>
<feature type="binding site" evidence="3">
    <location>
        <position position="332"/>
    </location>
    <ligand>
        <name>carboxy-S-adenosyl-L-methionine</name>
        <dbReference type="ChEBI" id="CHEBI:134278"/>
    </ligand>
</feature>
<dbReference type="CDD" id="cd02440">
    <property type="entry name" value="AdoMet_MTases"/>
    <property type="match status" value="1"/>
</dbReference>
<accession>R4YK10</accession>